<reference evidence="10 11" key="1">
    <citation type="submission" date="2017-09" db="EMBL/GenBank/DDBJ databases">
        <title>Depth-based differentiation of microbial function through sediment-hosted aquifers and enrichment of novel symbionts in the deep terrestrial subsurface.</title>
        <authorList>
            <person name="Probst A.J."/>
            <person name="Ladd B."/>
            <person name="Jarett J.K."/>
            <person name="Geller-Mcgrath D.E."/>
            <person name="Sieber C.M."/>
            <person name="Emerson J.B."/>
            <person name="Anantharaman K."/>
            <person name="Thomas B.C."/>
            <person name="Malmstrom R."/>
            <person name="Stieglmeier M."/>
            <person name="Klingl A."/>
            <person name="Woyke T."/>
            <person name="Ryan C.M."/>
            <person name="Banfield J.F."/>
        </authorList>
    </citation>
    <scope>NUCLEOTIDE SEQUENCE [LARGE SCALE GENOMIC DNA]</scope>
    <source>
        <strain evidence="10">CG10_big_fil_rev_8_21_14_0_10_45_14</strain>
    </source>
</reference>
<protein>
    <recommendedName>
        <fullName evidence="3">DNA polymerase III subunit alpha</fullName>
        <ecNumber evidence="2">2.7.7.7</ecNumber>
    </recommendedName>
</protein>
<dbReference type="InterPro" id="IPR040982">
    <property type="entry name" value="DNA_pol3_finger"/>
</dbReference>
<dbReference type="PANTHER" id="PTHR32294:SF0">
    <property type="entry name" value="DNA POLYMERASE III SUBUNIT ALPHA"/>
    <property type="match status" value="1"/>
</dbReference>
<evidence type="ECO:0000256" key="3">
    <source>
        <dbReference type="ARBA" id="ARBA00019114"/>
    </source>
</evidence>
<dbReference type="AlphaFoldDB" id="A0A2H0RJU4"/>
<dbReference type="GO" id="GO:0008408">
    <property type="term" value="F:3'-5' exonuclease activity"/>
    <property type="evidence" value="ECO:0007669"/>
    <property type="project" value="InterPro"/>
</dbReference>
<evidence type="ECO:0000256" key="5">
    <source>
        <dbReference type="ARBA" id="ARBA00022695"/>
    </source>
</evidence>
<dbReference type="Pfam" id="PF07733">
    <property type="entry name" value="DNA_pol3_alpha"/>
    <property type="match status" value="1"/>
</dbReference>
<dbReference type="InterPro" id="IPR029460">
    <property type="entry name" value="DNAPol_HHH"/>
</dbReference>
<organism evidence="10 11">
    <name type="scientific">Candidatus Vogelbacteria bacterium CG10_big_fil_rev_8_21_14_0_10_45_14</name>
    <dbReference type="NCBI Taxonomy" id="1975042"/>
    <lineage>
        <taxon>Bacteria</taxon>
        <taxon>Candidatus Vogeliibacteriota</taxon>
    </lineage>
</organism>
<dbReference type="Gene3D" id="1.10.150.870">
    <property type="match status" value="1"/>
</dbReference>
<dbReference type="SMART" id="SM00481">
    <property type="entry name" value="POLIIIAc"/>
    <property type="match status" value="1"/>
</dbReference>
<keyword evidence="7" id="KW-0239">DNA-directed DNA polymerase</keyword>
<evidence type="ECO:0000313" key="10">
    <source>
        <dbReference type="EMBL" id="PIR46831.1"/>
    </source>
</evidence>
<dbReference type="SUPFAM" id="SSF89550">
    <property type="entry name" value="PHP domain-like"/>
    <property type="match status" value="1"/>
</dbReference>
<dbReference type="Pfam" id="PF14579">
    <property type="entry name" value="HHH_6"/>
    <property type="match status" value="1"/>
</dbReference>
<dbReference type="PANTHER" id="PTHR32294">
    <property type="entry name" value="DNA POLYMERASE III SUBUNIT ALPHA"/>
    <property type="match status" value="1"/>
</dbReference>
<dbReference type="InterPro" id="IPR041931">
    <property type="entry name" value="DNA_pol3_alpha_thumb_dom"/>
</dbReference>
<accession>A0A2H0RJU4</accession>
<dbReference type="InterPro" id="IPR003141">
    <property type="entry name" value="Pol/His_phosphatase_N"/>
</dbReference>
<dbReference type="InterPro" id="IPR004805">
    <property type="entry name" value="DnaE2/DnaE/PolC"/>
</dbReference>
<evidence type="ECO:0000256" key="4">
    <source>
        <dbReference type="ARBA" id="ARBA00022679"/>
    </source>
</evidence>
<evidence type="ECO:0000256" key="7">
    <source>
        <dbReference type="ARBA" id="ARBA00022932"/>
    </source>
</evidence>
<comment type="caution">
    <text evidence="10">The sequence shown here is derived from an EMBL/GenBank/DDBJ whole genome shotgun (WGS) entry which is preliminary data.</text>
</comment>
<dbReference type="InterPro" id="IPR012340">
    <property type="entry name" value="NA-bd_OB-fold"/>
</dbReference>
<dbReference type="Proteomes" id="UP000230833">
    <property type="component" value="Unassembled WGS sequence"/>
</dbReference>
<evidence type="ECO:0000256" key="6">
    <source>
        <dbReference type="ARBA" id="ARBA00022705"/>
    </source>
</evidence>
<comment type="catalytic activity">
    <reaction evidence="8">
        <text>DNA(n) + a 2'-deoxyribonucleoside 5'-triphosphate = DNA(n+1) + diphosphate</text>
        <dbReference type="Rhea" id="RHEA:22508"/>
        <dbReference type="Rhea" id="RHEA-COMP:17339"/>
        <dbReference type="Rhea" id="RHEA-COMP:17340"/>
        <dbReference type="ChEBI" id="CHEBI:33019"/>
        <dbReference type="ChEBI" id="CHEBI:61560"/>
        <dbReference type="ChEBI" id="CHEBI:173112"/>
        <dbReference type="EC" id="2.7.7.7"/>
    </reaction>
</comment>
<dbReference type="GO" id="GO:0003887">
    <property type="term" value="F:DNA-directed DNA polymerase activity"/>
    <property type="evidence" value="ECO:0007669"/>
    <property type="project" value="UniProtKB-KW"/>
</dbReference>
<dbReference type="GO" id="GO:0006260">
    <property type="term" value="P:DNA replication"/>
    <property type="evidence" value="ECO:0007669"/>
    <property type="project" value="UniProtKB-KW"/>
</dbReference>
<feature type="domain" description="Polymerase/histidinol phosphatase N-terminal" evidence="9">
    <location>
        <begin position="4"/>
        <end position="71"/>
    </location>
</feature>
<dbReference type="GO" id="GO:0003676">
    <property type="term" value="F:nucleic acid binding"/>
    <property type="evidence" value="ECO:0007669"/>
    <property type="project" value="InterPro"/>
</dbReference>
<dbReference type="Gene3D" id="1.10.10.1600">
    <property type="entry name" value="Bacterial DNA polymerase III alpha subunit, thumb domain"/>
    <property type="match status" value="1"/>
</dbReference>
<gene>
    <name evidence="10" type="ORF">COV07_02080</name>
</gene>
<comment type="subcellular location">
    <subcellularLocation>
        <location evidence="1">Cytoplasm</location>
    </subcellularLocation>
</comment>
<dbReference type="Pfam" id="PF02811">
    <property type="entry name" value="PHP"/>
    <property type="match status" value="1"/>
</dbReference>
<dbReference type="Pfam" id="PF01336">
    <property type="entry name" value="tRNA_anti-codon"/>
    <property type="match status" value="1"/>
</dbReference>
<evidence type="ECO:0000256" key="2">
    <source>
        <dbReference type="ARBA" id="ARBA00012417"/>
    </source>
</evidence>
<evidence type="ECO:0000259" key="9">
    <source>
        <dbReference type="SMART" id="SM00481"/>
    </source>
</evidence>
<sequence length="1066" mass="119236">MSYIHLHNHSHFSLLDGLSQIDEMVSTAKNYGMKAIGLTDHGNMYAAINFYKACKKAGIKPIIGVEAYVAPEGRTLRRPGIDGPRNTYHLTLLAKDIDGYKNLMKLVTRSHLEGFYYKPRMDHEILREHSDGLIALSGCLGGELCSALWARDEEKALSIIKKHQDIFGAENYYIEVMHHPGLDRMEEIMAGLVKLAKENNIKMVGTQDCHYLHKEDHNAHDTLLAIQTGDDVNNKDRLSLSDDDFSFIDPETANQNFAFAEGAVQNTLEIADRCNLEIPLGSWVFPDYKIPVGTSYDSELLRLAKDGIPKRGLEGRSDVLERLDYELGIIRDKGYSPYFLVVADLIRFARENDIYTNIRGSVAGSLTTYLLGITSVNPIDYQIPFERFLNPERPSAPDIDMDFADKRRDEVINYAKEKYGEDKVAQLCTFGTMLARGSVRDVARALGEPYSVGDRIAKLIPIGSQGFPMTIDHAIDITPELKELIESDEATKKIINLAKRMEGCARHISVHAAGVMISPTPIVDYTPLQLDPKGGKIITQYDMYSIEDAGLLKFDFLGIRNLSILADSVAIVKRTHGISVDIENIPLDDQKTYDMLGRGETMGLFQLNGSGMTKYLKDLRPSTIHDINVMVALYRPGPLESIPEYIRRKHDPSLVSYMDTRMKDYLQFSYGLLVYQDDVLMTAINLAGYSWLEADKLRKAMGKKIPVEMQAEKKKLIKGFITKGMEKKKAEELWHLIEPFAAYGFGKAHAASYGRTAYQTSYMKANFPAEYMTAVLTAESGDVEEVAKVIDECKNMKIPVLPPDINKSWGDFMVLKANTKDNDTERDEIRFGLYTIKNLGKDISDAIISEREAGGAYTSFADFLERVKHKNLTKKSMEALIMAGAMDELGERGNLLGNMETALEYNKARVGGGDGQSSLFGLMEDKSSVPTFTLKQFPPATMTEKLAWEKELLGLFVSGHPLDPFKERFAKSENSIAKLKSENKATSTVVAGIIDEVREVMTKKSERMSFVKLSDFTGSMEVVFFPRAHMEAKSLLIVGKCIAVRGQTSTRNEELSLIAEATKELA</sequence>
<dbReference type="InterPro" id="IPR011708">
    <property type="entry name" value="DNA_pol3_alpha_NTPase_dom"/>
</dbReference>
<dbReference type="Pfam" id="PF17657">
    <property type="entry name" value="DNA_pol3_finger"/>
    <property type="match status" value="1"/>
</dbReference>
<dbReference type="InterPro" id="IPR004013">
    <property type="entry name" value="PHP_dom"/>
</dbReference>
<dbReference type="InterPro" id="IPR004365">
    <property type="entry name" value="NA-bd_OB_tRNA"/>
</dbReference>
<keyword evidence="6" id="KW-0235">DNA replication</keyword>
<name>A0A2H0RJU4_9BACT</name>
<evidence type="ECO:0000256" key="1">
    <source>
        <dbReference type="ARBA" id="ARBA00004496"/>
    </source>
</evidence>
<keyword evidence="4" id="KW-0808">Transferase</keyword>
<proteinExistence type="predicted"/>
<dbReference type="Gene3D" id="3.20.20.140">
    <property type="entry name" value="Metal-dependent hydrolases"/>
    <property type="match status" value="1"/>
</dbReference>
<dbReference type="Gene3D" id="2.40.50.140">
    <property type="entry name" value="Nucleic acid-binding proteins"/>
    <property type="match status" value="1"/>
</dbReference>
<evidence type="ECO:0000256" key="8">
    <source>
        <dbReference type="ARBA" id="ARBA00049244"/>
    </source>
</evidence>
<dbReference type="NCBIfam" id="NF004226">
    <property type="entry name" value="PRK05673.1"/>
    <property type="match status" value="1"/>
</dbReference>
<evidence type="ECO:0000313" key="11">
    <source>
        <dbReference type="Proteomes" id="UP000230833"/>
    </source>
</evidence>
<dbReference type="EMBL" id="PCYL01000027">
    <property type="protein sequence ID" value="PIR46831.1"/>
    <property type="molecule type" value="Genomic_DNA"/>
</dbReference>
<dbReference type="GO" id="GO:0005737">
    <property type="term" value="C:cytoplasm"/>
    <property type="evidence" value="ECO:0007669"/>
    <property type="project" value="UniProtKB-SubCell"/>
</dbReference>
<dbReference type="NCBIfam" id="TIGR00594">
    <property type="entry name" value="polc"/>
    <property type="match status" value="1"/>
</dbReference>
<dbReference type="CDD" id="cd12113">
    <property type="entry name" value="PHP_PolIIIA_DnaE3"/>
    <property type="match status" value="1"/>
</dbReference>
<dbReference type="InterPro" id="IPR016195">
    <property type="entry name" value="Pol/histidinol_Pase-like"/>
</dbReference>
<dbReference type="CDD" id="cd04485">
    <property type="entry name" value="DnaE_OBF"/>
    <property type="match status" value="1"/>
</dbReference>
<dbReference type="EC" id="2.7.7.7" evidence="2"/>
<keyword evidence="5" id="KW-0548">Nucleotidyltransferase</keyword>